<comment type="similarity">
    <text evidence="2">Belongs to the tyrosinase family.</text>
</comment>
<organism evidence="15 16">
    <name type="scientific">Sphaerulina musiva (strain SO2202)</name>
    <name type="common">Poplar stem canker fungus</name>
    <name type="synonym">Septoria musiva</name>
    <dbReference type="NCBI Taxonomy" id="692275"/>
    <lineage>
        <taxon>Eukaryota</taxon>
        <taxon>Fungi</taxon>
        <taxon>Dikarya</taxon>
        <taxon>Ascomycota</taxon>
        <taxon>Pezizomycotina</taxon>
        <taxon>Dothideomycetes</taxon>
        <taxon>Dothideomycetidae</taxon>
        <taxon>Mycosphaerellales</taxon>
        <taxon>Mycosphaerellaceae</taxon>
        <taxon>Sphaerulina</taxon>
    </lineage>
</organism>
<comment type="cofactor">
    <cofactor evidence="1">
        <name>Cu(2+)</name>
        <dbReference type="ChEBI" id="CHEBI:29036"/>
    </cofactor>
</comment>
<sequence>MHFSTLFSAAALVQVALSKPASGLKALDIHNHGHAAQLQKRAGEVITTGAVGLGDDSVHSRLEINDLTSRPAMWSLYIRAMARWKEVPANDPTGYYGVSTVHGVPRENYNGVEQCDSCQGADGYCTHDSVLFPAWHRAYLALYEQEMIKVALDVANSFDGDFGDQMKAAAQQIRIPYWDWAASPDSGDAVLPPSLSGQQVTIAGPNGDETVDNPLYSYHFDDPSNMYYSPFTTWADTMRYPTSSDPSATSQNQQAVDAFGNLQQNLQDQVYQLLTACQDYLGFATDDASNNACANSIEGIHNTVHTVSGGAGGNGVSGGHMTYLPLASFDPIFWIHHANVDRIFAMWHTVHDAYGASQVAPHATWTIAAGSTQDANSPLMPFRKTVDSYWTTNDIKDFEMTFKYTYPEFVVGADQSSATVADFINRLYGANADVTSSQLSALAETGSNTNGNAANADPARDVSGTVDSKNTKDSEGGLGLGFGIGLGSISMSLNLPFGSKPTAASSSSGLPYPKVTGAWNGTKTTAAYPGPTGTGLPSSSGGNMTINPAFMAPNGSVYQYQCNVDTPRYAFNGSYVVYVFDGQPSSNDSSTWLGDDGCIGQIGILAGGDMASMDTLSSGSVPVTRHLQKMYKAGKISGLSEDVVVPYMTKNLNWKIVYQGQEVHPDALTGYKASFVSGLLSPITDGKLPTWSNLIPHVDVTKGKAGGITQLVDNIIGGVGQTLGGLGGDSSSPAGYGSGGSAASPPAGYAPHNTEDSPVPATTPAPSGPATYPPEEETTTTVYETHYVTYCPCTETLTTAALPNATPYAQAY</sequence>
<evidence type="ECO:0000256" key="4">
    <source>
        <dbReference type="ARBA" id="ARBA00022723"/>
    </source>
</evidence>
<evidence type="ECO:0000256" key="12">
    <source>
        <dbReference type="SAM" id="SignalP"/>
    </source>
</evidence>
<feature type="region of interest" description="Disordered" evidence="11">
    <location>
        <begin position="730"/>
        <end position="778"/>
    </location>
</feature>
<evidence type="ECO:0000256" key="2">
    <source>
        <dbReference type="ARBA" id="ARBA00009928"/>
    </source>
</evidence>
<dbReference type="InterPro" id="IPR041640">
    <property type="entry name" value="Tyrosinase_C"/>
</dbReference>
<feature type="domain" description="Tyrosinase copper-binding" evidence="14">
    <location>
        <begin position="330"/>
        <end position="341"/>
    </location>
</feature>
<keyword evidence="7" id="KW-0503">Monooxygenase</keyword>
<evidence type="ECO:0000256" key="3">
    <source>
        <dbReference type="ARBA" id="ARBA00011906"/>
    </source>
</evidence>
<evidence type="ECO:0000259" key="13">
    <source>
        <dbReference type="PROSITE" id="PS00497"/>
    </source>
</evidence>
<dbReference type="RefSeq" id="XP_016760671.1">
    <property type="nucleotide sequence ID" value="XM_016905397.1"/>
</dbReference>
<evidence type="ECO:0000313" key="16">
    <source>
        <dbReference type="Proteomes" id="UP000016931"/>
    </source>
</evidence>
<protein>
    <recommendedName>
        <fullName evidence="3">tyrosinase</fullName>
        <ecNumber evidence="3">1.14.18.1</ecNumber>
    </recommendedName>
</protein>
<dbReference type="InterPro" id="IPR050316">
    <property type="entry name" value="Tyrosinase/Hemocyanin"/>
</dbReference>
<evidence type="ECO:0000256" key="8">
    <source>
        <dbReference type="ARBA" id="ARBA00023101"/>
    </source>
</evidence>
<feature type="region of interest" description="Disordered" evidence="11">
    <location>
        <begin position="445"/>
        <end position="472"/>
    </location>
</feature>
<accession>M3D2V0</accession>
<proteinExistence type="inferred from homology"/>
<feature type="chain" id="PRO_5004032177" description="tyrosinase" evidence="12">
    <location>
        <begin position="19"/>
        <end position="812"/>
    </location>
</feature>
<evidence type="ECO:0000256" key="11">
    <source>
        <dbReference type="SAM" id="MobiDB-lite"/>
    </source>
</evidence>
<comment type="catalytic activity">
    <reaction evidence="10">
        <text>L-tyrosine + O2 = L-dopaquinone + H2O</text>
        <dbReference type="Rhea" id="RHEA:18117"/>
        <dbReference type="ChEBI" id="CHEBI:15377"/>
        <dbReference type="ChEBI" id="CHEBI:15379"/>
        <dbReference type="ChEBI" id="CHEBI:57924"/>
        <dbReference type="ChEBI" id="CHEBI:58315"/>
        <dbReference type="EC" id="1.14.18.1"/>
    </reaction>
</comment>
<dbReference type="HOGENOM" id="CLU_013691_3_0_1"/>
<feature type="signal peptide" evidence="12">
    <location>
        <begin position="1"/>
        <end position="18"/>
    </location>
</feature>
<dbReference type="eggNOG" id="ENOG502RF2C">
    <property type="taxonomic scope" value="Eukaryota"/>
</dbReference>
<evidence type="ECO:0000313" key="15">
    <source>
        <dbReference type="EMBL" id="EMF12550.1"/>
    </source>
</evidence>
<evidence type="ECO:0000256" key="5">
    <source>
        <dbReference type="ARBA" id="ARBA00023002"/>
    </source>
</evidence>
<keyword evidence="12" id="KW-0732">Signal</keyword>
<dbReference type="InterPro" id="IPR002227">
    <property type="entry name" value="Tyrosinase_Cu-bd"/>
</dbReference>
<feature type="domain" description="Tyrosinase copper-binding" evidence="13">
    <location>
        <begin position="127"/>
        <end position="144"/>
    </location>
</feature>
<dbReference type="OrthoDB" id="6132182at2759"/>
<evidence type="ECO:0000256" key="10">
    <source>
        <dbReference type="ARBA" id="ARBA00048881"/>
    </source>
</evidence>
<dbReference type="PRINTS" id="PR00092">
    <property type="entry name" value="TYROSINASE"/>
</dbReference>
<dbReference type="Gene3D" id="1.10.1280.10">
    <property type="entry name" value="Di-copper center containing domain from catechol oxidase"/>
    <property type="match status" value="1"/>
</dbReference>
<dbReference type="GO" id="GO:0046872">
    <property type="term" value="F:metal ion binding"/>
    <property type="evidence" value="ECO:0007669"/>
    <property type="project" value="UniProtKB-KW"/>
</dbReference>
<dbReference type="Gene3D" id="2.60.310.20">
    <property type="match status" value="1"/>
</dbReference>
<dbReference type="InterPro" id="IPR008922">
    <property type="entry name" value="Di-copper_centre_dom_sf"/>
</dbReference>
<feature type="compositionally biased region" description="Low complexity" evidence="11">
    <location>
        <begin position="730"/>
        <end position="751"/>
    </location>
</feature>
<evidence type="ECO:0000259" key="14">
    <source>
        <dbReference type="PROSITE" id="PS00498"/>
    </source>
</evidence>
<gene>
    <name evidence="15" type="ORF">SEPMUDRAFT_149188</name>
</gene>
<evidence type="ECO:0000256" key="7">
    <source>
        <dbReference type="ARBA" id="ARBA00023033"/>
    </source>
</evidence>
<keyword evidence="8" id="KW-0470">Melanin biosynthesis</keyword>
<dbReference type="GO" id="GO:0042438">
    <property type="term" value="P:melanin biosynthetic process"/>
    <property type="evidence" value="ECO:0007669"/>
    <property type="project" value="UniProtKB-KW"/>
</dbReference>
<dbReference type="PANTHER" id="PTHR11474">
    <property type="entry name" value="TYROSINASE FAMILY MEMBER"/>
    <property type="match status" value="1"/>
</dbReference>
<feature type="compositionally biased region" description="Low complexity" evidence="11">
    <location>
        <begin position="445"/>
        <end position="456"/>
    </location>
</feature>
<keyword evidence="5" id="KW-0560">Oxidoreductase</keyword>
<dbReference type="Pfam" id="PF18132">
    <property type="entry name" value="Tyrosinase_C"/>
    <property type="match status" value="1"/>
</dbReference>
<evidence type="ECO:0000256" key="9">
    <source>
        <dbReference type="ARBA" id="ARBA00048233"/>
    </source>
</evidence>
<dbReference type="EC" id="1.14.18.1" evidence="3"/>
<dbReference type="GO" id="GO:0004503">
    <property type="term" value="F:tyrosinase activity"/>
    <property type="evidence" value="ECO:0007669"/>
    <property type="project" value="UniProtKB-EC"/>
</dbReference>
<dbReference type="Proteomes" id="UP000016931">
    <property type="component" value="Unassembled WGS sequence"/>
</dbReference>
<dbReference type="GeneID" id="27902534"/>
<reference evidence="15 16" key="1">
    <citation type="journal article" date="2012" name="PLoS Pathog.">
        <title>Diverse lifestyles and strategies of plant pathogenesis encoded in the genomes of eighteen Dothideomycetes fungi.</title>
        <authorList>
            <person name="Ohm R.A."/>
            <person name="Feau N."/>
            <person name="Henrissat B."/>
            <person name="Schoch C.L."/>
            <person name="Horwitz B.A."/>
            <person name="Barry K.W."/>
            <person name="Condon B.J."/>
            <person name="Copeland A.C."/>
            <person name="Dhillon B."/>
            <person name="Glaser F."/>
            <person name="Hesse C.N."/>
            <person name="Kosti I."/>
            <person name="LaButti K."/>
            <person name="Lindquist E.A."/>
            <person name="Lucas S."/>
            <person name="Salamov A.A."/>
            <person name="Bradshaw R.E."/>
            <person name="Ciuffetti L."/>
            <person name="Hamelin R.C."/>
            <person name="Kema G.H.J."/>
            <person name="Lawrence C."/>
            <person name="Scott J.A."/>
            <person name="Spatafora J.W."/>
            <person name="Turgeon B.G."/>
            <person name="de Wit P.J.G.M."/>
            <person name="Zhong S."/>
            <person name="Goodwin S.B."/>
            <person name="Grigoriev I.V."/>
        </authorList>
    </citation>
    <scope>NUCLEOTIDE SEQUENCE [LARGE SCALE GENOMIC DNA]</scope>
    <source>
        <strain evidence="15 16">SO2202</strain>
    </source>
</reference>
<keyword evidence="16" id="KW-1185">Reference proteome</keyword>
<dbReference type="AlphaFoldDB" id="M3D2V0"/>
<evidence type="ECO:0000256" key="6">
    <source>
        <dbReference type="ARBA" id="ARBA00023008"/>
    </source>
</evidence>
<dbReference type="OMA" id="WQTIYPN"/>
<dbReference type="Pfam" id="PF00264">
    <property type="entry name" value="Tyrosinase"/>
    <property type="match status" value="1"/>
</dbReference>
<dbReference type="PROSITE" id="PS00498">
    <property type="entry name" value="TYROSINASE_2"/>
    <property type="match status" value="1"/>
</dbReference>
<dbReference type="SUPFAM" id="SSF48056">
    <property type="entry name" value="Di-copper centre-containing domain"/>
    <property type="match status" value="1"/>
</dbReference>
<dbReference type="EMBL" id="KB456264">
    <property type="protein sequence ID" value="EMF12550.1"/>
    <property type="molecule type" value="Genomic_DNA"/>
</dbReference>
<keyword evidence="4" id="KW-0479">Metal-binding</keyword>
<name>M3D2V0_SPHMS</name>
<dbReference type="PROSITE" id="PS00497">
    <property type="entry name" value="TYROSINASE_1"/>
    <property type="match status" value="1"/>
</dbReference>
<evidence type="ECO:0000256" key="1">
    <source>
        <dbReference type="ARBA" id="ARBA00001973"/>
    </source>
</evidence>
<dbReference type="STRING" id="692275.M3D2V0"/>
<comment type="catalytic activity">
    <reaction evidence="9">
        <text>2 L-dopa + O2 = 2 L-dopaquinone + 2 H2O</text>
        <dbReference type="Rhea" id="RHEA:34287"/>
        <dbReference type="ChEBI" id="CHEBI:15377"/>
        <dbReference type="ChEBI" id="CHEBI:15379"/>
        <dbReference type="ChEBI" id="CHEBI:57504"/>
        <dbReference type="ChEBI" id="CHEBI:57924"/>
        <dbReference type="EC" id="1.14.18.1"/>
    </reaction>
</comment>
<dbReference type="PANTHER" id="PTHR11474:SF76">
    <property type="entry name" value="SHKT DOMAIN-CONTAINING PROTEIN"/>
    <property type="match status" value="1"/>
</dbReference>
<keyword evidence="6" id="KW-0186">Copper</keyword>